<dbReference type="AlphaFoldDB" id="T1H194"/>
<dbReference type="Proteomes" id="UP000015102">
    <property type="component" value="Unassembled WGS sequence"/>
</dbReference>
<organism evidence="1 2">
    <name type="scientific">Megaselia scalaris</name>
    <name type="common">Humpbacked fly</name>
    <name type="synonym">Phora scalaris</name>
    <dbReference type="NCBI Taxonomy" id="36166"/>
    <lineage>
        <taxon>Eukaryota</taxon>
        <taxon>Metazoa</taxon>
        <taxon>Ecdysozoa</taxon>
        <taxon>Arthropoda</taxon>
        <taxon>Hexapoda</taxon>
        <taxon>Insecta</taxon>
        <taxon>Pterygota</taxon>
        <taxon>Neoptera</taxon>
        <taxon>Endopterygota</taxon>
        <taxon>Diptera</taxon>
        <taxon>Brachycera</taxon>
        <taxon>Muscomorpha</taxon>
        <taxon>Platypezoidea</taxon>
        <taxon>Phoridae</taxon>
        <taxon>Megaseliini</taxon>
        <taxon>Megaselia</taxon>
    </lineage>
</organism>
<accession>T1H194</accession>
<dbReference type="EnsemblMetazoa" id="MESCA009948-RA">
    <property type="protein sequence ID" value="MESCA009948-PA"/>
    <property type="gene ID" value="MESCA009948"/>
</dbReference>
<proteinExistence type="predicted"/>
<reference evidence="1" key="2">
    <citation type="submission" date="2015-06" db="UniProtKB">
        <authorList>
            <consortium name="EnsemblMetazoa"/>
        </authorList>
    </citation>
    <scope>IDENTIFICATION</scope>
</reference>
<name>T1H194_MEGSC</name>
<evidence type="ECO:0000313" key="1">
    <source>
        <dbReference type="EnsemblMetazoa" id="MESCA009948-PA"/>
    </source>
</evidence>
<protein>
    <submittedName>
        <fullName evidence="1">Uncharacterized protein</fullName>
    </submittedName>
</protein>
<dbReference type="EMBL" id="CAQQ02174961">
    <property type="status" value="NOT_ANNOTATED_CDS"/>
    <property type="molecule type" value="Genomic_DNA"/>
</dbReference>
<evidence type="ECO:0000313" key="2">
    <source>
        <dbReference type="Proteomes" id="UP000015102"/>
    </source>
</evidence>
<sequence length="21" mass="2527">MDSRVNPTTNFYNFEKHLLIS</sequence>
<keyword evidence="2" id="KW-1185">Reference proteome</keyword>
<dbReference type="HOGENOM" id="CLU_3426993_0_0_1"/>
<reference evidence="2" key="1">
    <citation type="submission" date="2013-02" db="EMBL/GenBank/DDBJ databases">
        <authorList>
            <person name="Hughes D."/>
        </authorList>
    </citation>
    <scope>NUCLEOTIDE SEQUENCE</scope>
    <source>
        <strain>Durham</strain>
        <strain evidence="2">NC isolate 2 -- Noor lab</strain>
    </source>
</reference>